<dbReference type="InterPro" id="IPR036939">
    <property type="entry name" value="Cu2_ascorb_mOase_N_sf"/>
</dbReference>
<dbReference type="PANTHER" id="PTHR10157:SF23">
    <property type="entry name" value="MOXD1 HOMOLOG 1"/>
    <property type="match status" value="1"/>
</dbReference>
<feature type="domain" description="Copper type II ascorbate-dependent monooxygenase C-terminal" evidence="4">
    <location>
        <begin position="117"/>
        <end position="251"/>
    </location>
</feature>
<dbReference type="GO" id="GO:0004500">
    <property type="term" value="F:dopamine beta-monooxygenase activity"/>
    <property type="evidence" value="ECO:0000318"/>
    <property type="project" value="GO_Central"/>
</dbReference>
<dbReference type="GO" id="GO:0042421">
    <property type="term" value="P:norepinephrine biosynthetic process"/>
    <property type="evidence" value="ECO:0000318"/>
    <property type="project" value="GO_Central"/>
</dbReference>
<dbReference type="Proteomes" id="UP000001593">
    <property type="component" value="Unassembled WGS sequence"/>
</dbReference>
<dbReference type="GO" id="GO:0005507">
    <property type="term" value="F:copper ion binding"/>
    <property type="evidence" value="ECO:0007669"/>
    <property type="project" value="InterPro"/>
</dbReference>
<dbReference type="PANTHER" id="PTHR10157">
    <property type="entry name" value="DOPAMINE BETA HYDROXYLASE RELATED"/>
    <property type="match status" value="1"/>
</dbReference>
<dbReference type="GO" id="GO:0030667">
    <property type="term" value="C:secretory granule membrane"/>
    <property type="evidence" value="ECO:0000318"/>
    <property type="project" value="GO_Central"/>
</dbReference>
<dbReference type="Pfam" id="PF03712">
    <property type="entry name" value="Cu2_monoox_C"/>
    <property type="match status" value="1"/>
</dbReference>
<dbReference type="HOGENOM" id="CLU_017939_4_0_1"/>
<protein>
    <recommendedName>
        <fullName evidence="7">Peptidylglycine monooxygenase</fullName>
    </recommendedName>
</protein>
<keyword evidence="2" id="KW-0325">Glycoprotein</keyword>
<dbReference type="InterPro" id="IPR008977">
    <property type="entry name" value="PHM/PNGase_F_dom_sf"/>
</dbReference>
<dbReference type="InterPro" id="IPR024548">
    <property type="entry name" value="Cu2_monoox_C"/>
</dbReference>
<evidence type="ECO:0000313" key="5">
    <source>
        <dbReference type="EMBL" id="EDO42991.1"/>
    </source>
</evidence>
<keyword evidence="6" id="KW-1185">Reference proteome</keyword>
<dbReference type="InterPro" id="IPR014784">
    <property type="entry name" value="Cu2_ascorb_mOase-like_C"/>
</dbReference>
<evidence type="ECO:0008006" key="7">
    <source>
        <dbReference type="Google" id="ProtNLM"/>
    </source>
</evidence>
<organism evidence="5 6">
    <name type="scientific">Nematostella vectensis</name>
    <name type="common">Starlet sea anemone</name>
    <dbReference type="NCBI Taxonomy" id="45351"/>
    <lineage>
        <taxon>Eukaryota</taxon>
        <taxon>Metazoa</taxon>
        <taxon>Cnidaria</taxon>
        <taxon>Anthozoa</taxon>
        <taxon>Hexacorallia</taxon>
        <taxon>Actiniaria</taxon>
        <taxon>Edwardsiidae</taxon>
        <taxon>Nematostella</taxon>
    </lineage>
</organism>
<dbReference type="EMBL" id="DS469558">
    <property type="protein sequence ID" value="EDO42991.1"/>
    <property type="molecule type" value="Genomic_DNA"/>
</dbReference>
<name>A7RZR2_NEMVE</name>
<proteinExistence type="predicted"/>
<dbReference type="SUPFAM" id="SSF49742">
    <property type="entry name" value="PHM/PNGase F"/>
    <property type="match status" value="2"/>
</dbReference>
<accession>A7RZR2</accession>
<keyword evidence="1" id="KW-1015">Disulfide bond</keyword>
<dbReference type="Pfam" id="PF01082">
    <property type="entry name" value="Cu2_monooxygen"/>
    <property type="match status" value="1"/>
</dbReference>
<evidence type="ECO:0000259" key="3">
    <source>
        <dbReference type="Pfam" id="PF01082"/>
    </source>
</evidence>
<dbReference type="OMA" id="WISEGHC"/>
<evidence type="ECO:0000313" key="6">
    <source>
        <dbReference type="Proteomes" id="UP000001593"/>
    </source>
</evidence>
<dbReference type="Gene3D" id="2.60.120.230">
    <property type="match status" value="1"/>
</dbReference>
<feature type="non-terminal residue" evidence="5">
    <location>
        <position position="1"/>
    </location>
</feature>
<evidence type="ECO:0000256" key="2">
    <source>
        <dbReference type="ARBA" id="ARBA00023180"/>
    </source>
</evidence>
<feature type="domain" description="Copper type II ascorbate-dependent monooxygenase N-terminal" evidence="3">
    <location>
        <begin position="1"/>
        <end position="96"/>
    </location>
</feature>
<dbReference type="InterPro" id="IPR000945">
    <property type="entry name" value="DBH-like"/>
</dbReference>
<dbReference type="AlphaFoldDB" id="A7RZR2"/>
<dbReference type="GO" id="GO:0006589">
    <property type="term" value="P:octopamine biosynthetic process"/>
    <property type="evidence" value="ECO:0000318"/>
    <property type="project" value="GO_Central"/>
</dbReference>
<dbReference type="InterPro" id="IPR000323">
    <property type="entry name" value="Cu2_ascorb_mOase_N"/>
</dbReference>
<dbReference type="GO" id="GO:0005615">
    <property type="term" value="C:extracellular space"/>
    <property type="evidence" value="ECO:0000318"/>
    <property type="project" value="GO_Central"/>
</dbReference>
<evidence type="ECO:0000256" key="1">
    <source>
        <dbReference type="ARBA" id="ARBA00023157"/>
    </source>
</evidence>
<dbReference type="Gene3D" id="2.60.120.310">
    <property type="entry name" value="Copper type II, ascorbate-dependent monooxygenase, N-terminal domain"/>
    <property type="match status" value="1"/>
</dbReference>
<dbReference type="GO" id="GO:0042420">
    <property type="term" value="P:dopamine catabolic process"/>
    <property type="evidence" value="ECO:0000318"/>
    <property type="project" value="GO_Central"/>
</dbReference>
<reference evidence="5 6" key="1">
    <citation type="journal article" date="2007" name="Science">
        <title>Sea anemone genome reveals ancestral eumetazoan gene repertoire and genomic organization.</title>
        <authorList>
            <person name="Putnam N.H."/>
            <person name="Srivastava M."/>
            <person name="Hellsten U."/>
            <person name="Dirks B."/>
            <person name="Chapman J."/>
            <person name="Salamov A."/>
            <person name="Terry A."/>
            <person name="Shapiro H."/>
            <person name="Lindquist E."/>
            <person name="Kapitonov V.V."/>
            <person name="Jurka J."/>
            <person name="Genikhovich G."/>
            <person name="Grigoriev I.V."/>
            <person name="Lucas S.M."/>
            <person name="Steele R.E."/>
            <person name="Finnerty J.R."/>
            <person name="Technau U."/>
            <person name="Martindale M.Q."/>
            <person name="Rokhsar D.S."/>
        </authorList>
    </citation>
    <scope>NUCLEOTIDE SEQUENCE [LARGE SCALE GENOMIC DNA]</scope>
    <source>
        <strain evidence="6">CH2 X CH6</strain>
    </source>
</reference>
<evidence type="ECO:0000259" key="4">
    <source>
        <dbReference type="Pfam" id="PF03712"/>
    </source>
</evidence>
<dbReference type="eggNOG" id="KOG3568">
    <property type="taxonomic scope" value="Eukaryota"/>
</dbReference>
<sequence>FEPAVVPGNEGFVHHFVVFECHPRFNVSHLNYTMDCLDFVKMPQEIQTCKTLGEITAAWGVGGGAFVYPDHVGYPIGMQDSGSILVMEVHYDNPEKLTGRFDSSGVRFYYTDKLRLYDSGTWSVGDSVNTWMMVPPKQEEWISEGHCPHQCTKQLLENTTLPEKGINVFASFLHTHLAGKATVMLCVFHVRFLPTLLPQEIQALPLERHIRPGDDVIHYCKYNTMDRQKTVFGGFGTKDEMCINFMLYYPR</sequence>
<dbReference type="InParanoid" id="A7RZR2"/>
<dbReference type="PhylomeDB" id="A7RZR2"/>
<feature type="non-terminal residue" evidence="5">
    <location>
        <position position="251"/>
    </location>
</feature>
<gene>
    <name evidence="5" type="ORF">NEMVEDRAFT_v1g60755</name>
</gene>